<keyword evidence="2" id="KW-1185">Reference proteome</keyword>
<organism evidence="1 2">
    <name type="scientific">Phaseolus coccineus</name>
    <name type="common">Scarlet runner bean</name>
    <name type="synonym">Phaseolus multiflorus</name>
    <dbReference type="NCBI Taxonomy" id="3886"/>
    <lineage>
        <taxon>Eukaryota</taxon>
        <taxon>Viridiplantae</taxon>
        <taxon>Streptophyta</taxon>
        <taxon>Embryophyta</taxon>
        <taxon>Tracheophyta</taxon>
        <taxon>Spermatophyta</taxon>
        <taxon>Magnoliopsida</taxon>
        <taxon>eudicotyledons</taxon>
        <taxon>Gunneridae</taxon>
        <taxon>Pentapetalae</taxon>
        <taxon>rosids</taxon>
        <taxon>fabids</taxon>
        <taxon>Fabales</taxon>
        <taxon>Fabaceae</taxon>
        <taxon>Papilionoideae</taxon>
        <taxon>50 kb inversion clade</taxon>
        <taxon>NPAAA clade</taxon>
        <taxon>indigoferoid/millettioid clade</taxon>
        <taxon>Phaseoleae</taxon>
        <taxon>Phaseolus</taxon>
    </lineage>
</organism>
<protein>
    <submittedName>
        <fullName evidence="1">Uncharacterized protein</fullName>
    </submittedName>
</protein>
<proteinExistence type="predicted"/>
<name>A0AAN9M1V5_PHACN</name>
<evidence type="ECO:0000313" key="1">
    <source>
        <dbReference type="EMBL" id="KAK7346605.1"/>
    </source>
</evidence>
<dbReference type="AlphaFoldDB" id="A0AAN9M1V5"/>
<dbReference type="EMBL" id="JAYMYR010000008">
    <property type="protein sequence ID" value="KAK7346605.1"/>
    <property type="molecule type" value="Genomic_DNA"/>
</dbReference>
<dbReference type="Proteomes" id="UP001374584">
    <property type="component" value="Unassembled WGS sequence"/>
</dbReference>
<gene>
    <name evidence="1" type="ORF">VNO80_21128</name>
</gene>
<sequence length="143" mass="16765">MKVVWLRPLSGAGLGRRVERQWRTLFDHMELHQKQKLVSLWQCMEGDGPTLQLCFFVYYCKRNGCVGAEEKRREGGQRLFGRYDERVKTMIVACFFLPWYQHRPCFCQVSESTSPCQLYVTHVIYHAIPYVATYLPPTATLLP</sequence>
<reference evidence="1 2" key="1">
    <citation type="submission" date="2024-01" db="EMBL/GenBank/DDBJ databases">
        <title>The genomes of 5 underutilized Papilionoideae crops provide insights into root nodulation and disease resistanc.</title>
        <authorList>
            <person name="Jiang F."/>
        </authorList>
    </citation>
    <scope>NUCLEOTIDE SEQUENCE [LARGE SCALE GENOMIC DNA]</scope>
    <source>
        <strain evidence="1">JINMINGXINNONG_FW02</strain>
        <tissue evidence="1">Leaves</tissue>
    </source>
</reference>
<comment type="caution">
    <text evidence="1">The sequence shown here is derived from an EMBL/GenBank/DDBJ whole genome shotgun (WGS) entry which is preliminary data.</text>
</comment>
<accession>A0AAN9M1V5</accession>
<evidence type="ECO:0000313" key="2">
    <source>
        <dbReference type="Proteomes" id="UP001374584"/>
    </source>
</evidence>